<dbReference type="InterPro" id="IPR004117">
    <property type="entry name" value="7tm6_olfct_rcpt"/>
</dbReference>
<dbReference type="AlphaFoldDB" id="A0A0U2QGA7"/>
<evidence type="ECO:0000256" key="8">
    <source>
        <dbReference type="ARBA" id="ARBA00023170"/>
    </source>
</evidence>
<comment type="similarity">
    <text evidence="10">Belongs to the insect chemoreceptor superfamily. Heteromeric odorant receptor channel (TC 1.A.69) family.</text>
</comment>
<evidence type="ECO:0000256" key="5">
    <source>
        <dbReference type="ARBA" id="ARBA00022725"/>
    </source>
</evidence>
<evidence type="ECO:0000256" key="10">
    <source>
        <dbReference type="RuleBase" id="RU351113"/>
    </source>
</evidence>
<dbReference type="Pfam" id="PF02949">
    <property type="entry name" value="7tm_6"/>
    <property type="match status" value="1"/>
</dbReference>
<evidence type="ECO:0000256" key="3">
    <source>
        <dbReference type="ARBA" id="ARBA00022606"/>
    </source>
</evidence>
<dbReference type="GO" id="GO:0004984">
    <property type="term" value="F:olfactory receptor activity"/>
    <property type="evidence" value="ECO:0007669"/>
    <property type="project" value="InterPro"/>
</dbReference>
<evidence type="ECO:0000256" key="4">
    <source>
        <dbReference type="ARBA" id="ARBA00022692"/>
    </source>
</evidence>
<dbReference type="GO" id="GO:0007165">
    <property type="term" value="P:signal transduction"/>
    <property type="evidence" value="ECO:0007669"/>
    <property type="project" value="UniProtKB-KW"/>
</dbReference>
<keyword evidence="3 10" id="KW-0716">Sensory transduction</keyword>
<dbReference type="EMBL" id="KP975162">
    <property type="protein sequence ID" value="ALT31681.1"/>
    <property type="molecule type" value="mRNA"/>
</dbReference>
<dbReference type="GO" id="GO:0005549">
    <property type="term" value="F:odorant binding"/>
    <property type="evidence" value="ECO:0007669"/>
    <property type="project" value="InterPro"/>
</dbReference>
<keyword evidence="8 10" id="KW-0675">Receptor</keyword>
<dbReference type="GO" id="GO:0005886">
    <property type="term" value="C:plasma membrane"/>
    <property type="evidence" value="ECO:0007669"/>
    <property type="project" value="UniProtKB-SubCell"/>
</dbReference>
<evidence type="ECO:0000256" key="1">
    <source>
        <dbReference type="ARBA" id="ARBA00004651"/>
    </source>
</evidence>
<gene>
    <name evidence="11" type="primary">PR1</name>
</gene>
<keyword evidence="2" id="KW-1003">Cell membrane</keyword>
<feature type="transmembrane region" description="Helical" evidence="10">
    <location>
        <begin position="21"/>
        <end position="45"/>
    </location>
</feature>
<keyword evidence="4 10" id="KW-0812">Transmembrane</keyword>
<evidence type="ECO:0000313" key="11">
    <source>
        <dbReference type="EMBL" id="ALT31681.1"/>
    </source>
</evidence>
<feature type="transmembrane region" description="Helical" evidence="10">
    <location>
        <begin position="88"/>
        <end position="110"/>
    </location>
</feature>
<dbReference type="PANTHER" id="PTHR21137:SF35">
    <property type="entry name" value="ODORANT RECEPTOR 19A-RELATED"/>
    <property type="match status" value="1"/>
</dbReference>
<keyword evidence="5 10" id="KW-0552">Olfaction</keyword>
<organism evidence="11">
    <name type="scientific">Cnaphalocrocis medinalis</name>
    <name type="common">Rice leaffolder moth</name>
    <dbReference type="NCBI Taxonomy" id="437488"/>
    <lineage>
        <taxon>Eukaryota</taxon>
        <taxon>Metazoa</taxon>
        <taxon>Ecdysozoa</taxon>
        <taxon>Arthropoda</taxon>
        <taxon>Hexapoda</taxon>
        <taxon>Insecta</taxon>
        <taxon>Pterygota</taxon>
        <taxon>Neoptera</taxon>
        <taxon>Endopterygota</taxon>
        <taxon>Lepidoptera</taxon>
        <taxon>Glossata</taxon>
        <taxon>Ditrysia</taxon>
        <taxon>Pyraloidea</taxon>
        <taxon>Crambidae</taxon>
        <taxon>Pyraustinae</taxon>
        <taxon>Cnaphalocrocis</taxon>
    </lineage>
</organism>
<evidence type="ECO:0000256" key="6">
    <source>
        <dbReference type="ARBA" id="ARBA00022989"/>
    </source>
</evidence>
<sequence length="375" mass="43680">MLLHLFGHFMFIYCRFHELDFTMLGDVYLTMIFTCLIIFRFSLLITEGYGKLFWSYLREFHLSHFKHRGEYVQQLCEKIDRLSYLFTLYQIALAMAGTVTFNITAFVINLSRGAFRTPRPENITLEFSVHFMWPGFTIEDHFYFTSIDNLFNSMLFGVSLCMQDLFLCLMIFQLIGHIKVLVKTLRSFPKPQRGAPLEYRRRNGSIYMVDIVKNFNAQENETIRKLIKECVDHHVMIVSFSDNISSFFGPMLGVNYLYQVICLCIMLMQCMMGPAAMLRYLTLTLGTLGQLLQFSIIFEIVGVESEKLKDEVYFLPWESMSVSNQKAILLFLRRVQTPIHVMAMGMTPVGVKTMGNIIKTTFSYYAFLRTSQGLK</sequence>
<feature type="transmembrane region" description="Helical" evidence="10">
    <location>
        <begin position="256"/>
        <end position="278"/>
    </location>
</feature>
<name>A0A0U2QGA7_CNAME</name>
<feature type="transmembrane region" description="Helical" evidence="10">
    <location>
        <begin position="154"/>
        <end position="175"/>
    </location>
</feature>
<comment type="caution">
    <text evidence="10">Lacks conserved residue(s) required for the propagation of feature annotation.</text>
</comment>
<keyword evidence="7 10" id="KW-0472">Membrane</keyword>
<dbReference type="PANTHER" id="PTHR21137">
    <property type="entry name" value="ODORANT RECEPTOR"/>
    <property type="match status" value="1"/>
</dbReference>
<evidence type="ECO:0000256" key="7">
    <source>
        <dbReference type="ARBA" id="ARBA00023136"/>
    </source>
</evidence>
<comment type="subcellular location">
    <subcellularLocation>
        <location evidence="1 10">Cell membrane</location>
        <topology evidence="1 10">Multi-pass membrane protein</topology>
    </subcellularLocation>
</comment>
<accession>A0A0U2QGA7</accession>
<reference evidence="11" key="2">
    <citation type="submission" date="2015-03" db="EMBL/GenBank/DDBJ databases">
        <authorList>
            <person name="Murphy D."/>
        </authorList>
    </citation>
    <scope>NUCLEOTIDE SEQUENCE</scope>
</reference>
<proteinExistence type="evidence at transcript level"/>
<evidence type="ECO:0000256" key="2">
    <source>
        <dbReference type="ARBA" id="ARBA00022475"/>
    </source>
</evidence>
<keyword evidence="6 10" id="KW-1133">Transmembrane helix</keyword>
<evidence type="ECO:0000256" key="9">
    <source>
        <dbReference type="ARBA" id="ARBA00023224"/>
    </source>
</evidence>
<keyword evidence="9 10" id="KW-0807">Transducer</keyword>
<reference evidence="11" key="1">
    <citation type="journal article" date="2015" name="PLoS ONE">
        <title>Identification and Comparative Expression Profiles of Chemoreception Genes Revealed from Major Chemoreception Organs of the Rice Leaf Folder, Cnaphalocrocis medinalis (Lepidoptera: Pyralidae).</title>
        <authorList>
            <person name="Zeng F.F."/>
            <person name="Zhao Z.F."/>
            <person name="Yan M.J."/>
            <person name="Zhou W."/>
            <person name="Zhang Z."/>
            <person name="Zhang A."/>
            <person name="Lu Z.X."/>
            <person name="Wang M.Q."/>
        </authorList>
    </citation>
    <scope>NUCLEOTIDE SEQUENCE</scope>
</reference>
<protein>
    <recommendedName>
        <fullName evidence="10">Odorant receptor</fullName>
    </recommendedName>
</protein>